<organism evidence="6 7">
    <name type="scientific">Aerophobetes bacterium</name>
    <dbReference type="NCBI Taxonomy" id="2030807"/>
    <lineage>
        <taxon>Bacteria</taxon>
        <taxon>Candidatus Aerophobota</taxon>
    </lineage>
</organism>
<evidence type="ECO:0000313" key="7">
    <source>
        <dbReference type="Proteomes" id="UP000217838"/>
    </source>
</evidence>
<dbReference type="GO" id="GO:0009244">
    <property type="term" value="P:lipopolysaccharide core region biosynthetic process"/>
    <property type="evidence" value="ECO:0007669"/>
    <property type="project" value="TreeGrafter"/>
</dbReference>
<evidence type="ECO:0000256" key="2">
    <source>
        <dbReference type="ARBA" id="ARBA00022679"/>
    </source>
</evidence>
<evidence type="ECO:0000256" key="1">
    <source>
        <dbReference type="ARBA" id="ARBA00022676"/>
    </source>
</evidence>
<dbReference type="Pfam" id="PF01075">
    <property type="entry name" value="Glyco_transf_9"/>
    <property type="match status" value="1"/>
</dbReference>
<dbReference type="EC" id="2.4.99.24" evidence="4"/>
<evidence type="ECO:0000313" key="6">
    <source>
        <dbReference type="EMBL" id="PCI95277.1"/>
    </source>
</evidence>
<dbReference type="Proteomes" id="UP000217838">
    <property type="component" value="Unassembled WGS sequence"/>
</dbReference>
<comment type="similarity">
    <text evidence="3">Belongs to the glycosyltransferase 9 family.</text>
</comment>
<keyword evidence="2 6" id="KW-0808">Transferase</keyword>
<keyword evidence="1" id="KW-0328">Glycosyltransferase</keyword>
<proteinExistence type="inferred from homology"/>
<reference evidence="7" key="1">
    <citation type="submission" date="2017-08" db="EMBL/GenBank/DDBJ databases">
        <title>A dynamic microbial community with high functional redundancy inhabits the cold, oxic subseafloor aquifer.</title>
        <authorList>
            <person name="Tully B.J."/>
            <person name="Wheat C.G."/>
            <person name="Glazer B.T."/>
            <person name="Huber J.A."/>
        </authorList>
    </citation>
    <scope>NUCLEOTIDE SEQUENCE [LARGE SCALE GENOMIC DNA]</scope>
</reference>
<dbReference type="InterPro" id="IPR011910">
    <property type="entry name" value="RfaF"/>
</dbReference>
<dbReference type="CDD" id="cd03789">
    <property type="entry name" value="GT9_LPS_heptosyltransferase"/>
    <property type="match status" value="1"/>
</dbReference>
<evidence type="ECO:0000256" key="5">
    <source>
        <dbReference type="ARBA" id="ARBA00047503"/>
    </source>
</evidence>
<comment type="catalytic activity">
    <reaction evidence="5">
        <text>an L-alpha-D-Hep-(1-&gt;5)-[alpha-Kdo-(2-&gt;4)]-alpha-Kdo-(2-&gt;6)-lipid A + ADP-L-glycero-beta-D-manno-heptose = an L-alpha-D-Hep-(1-&gt;3)-L-alpha-D-Hep-(1-&gt;5)-[alpha-Kdo-(2-&gt;4)]-alpha-Kdo-(2-&gt;6)-lipid A + ADP + H(+)</text>
        <dbReference type="Rhea" id="RHEA:74071"/>
        <dbReference type="ChEBI" id="CHEBI:15378"/>
        <dbReference type="ChEBI" id="CHEBI:61506"/>
        <dbReference type="ChEBI" id="CHEBI:193068"/>
        <dbReference type="ChEBI" id="CHEBI:193069"/>
        <dbReference type="ChEBI" id="CHEBI:456216"/>
        <dbReference type="EC" id="2.4.99.24"/>
    </reaction>
</comment>
<gene>
    <name evidence="6" type="primary">waaF</name>
    <name evidence="6" type="ORF">COB11_02650</name>
</gene>
<evidence type="ECO:0000256" key="3">
    <source>
        <dbReference type="ARBA" id="ARBA00043995"/>
    </source>
</evidence>
<dbReference type="InterPro" id="IPR051199">
    <property type="entry name" value="LPS_LOS_Heptosyltrfase"/>
</dbReference>
<comment type="caution">
    <text evidence="6">The sequence shown here is derived from an EMBL/GenBank/DDBJ whole genome shotgun (WGS) entry which is preliminary data.</text>
</comment>
<dbReference type="PANTHER" id="PTHR30160:SF7">
    <property type="entry name" value="ADP-HEPTOSE--LPS HEPTOSYLTRANSFERASE 2"/>
    <property type="match status" value="1"/>
</dbReference>
<dbReference type="GO" id="GO:0005829">
    <property type="term" value="C:cytosol"/>
    <property type="evidence" value="ECO:0007669"/>
    <property type="project" value="TreeGrafter"/>
</dbReference>
<evidence type="ECO:0000256" key="4">
    <source>
        <dbReference type="ARBA" id="ARBA00044042"/>
    </source>
</evidence>
<dbReference type="EMBL" id="NVUU01000024">
    <property type="protein sequence ID" value="PCI95277.1"/>
    <property type="molecule type" value="Genomic_DNA"/>
</dbReference>
<dbReference type="SUPFAM" id="SSF53756">
    <property type="entry name" value="UDP-Glycosyltransferase/glycogen phosphorylase"/>
    <property type="match status" value="1"/>
</dbReference>
<sequence>MKDLGALEPKKILLRMPNWVGDLVMATPVIEDIKTRYPDSELTVMCKSPISEILKHDPLIDELFTFKKLSTSVRRLQNRNIIRKLHTGKYDLGILLTNSLSSAWWVWQADIPYRLGYTGHFRSSLLTHRMDFSENKQTQHLVLTYKQLLRPLGIEPSDTLPRLVVTEEEKLATKSLLKRFNITDDHTIIGINPGAAYGSAKCWLPERFRDLALRLLDYDEKVRVIFFGDHNGAELVKKITKNLPSRVVNFAGLTTLRELMSLIQACDSFLTNDSGPMHIADALGVPLLALFGSTNDIATGPFLQKNILKKDVECSPCYKRVCPIDFRCMTRIQTDEVFERLLQTIKQKSHV</sequence>
<accession>A0A2A4YLS3</accession>
<dbReference type="AlphaFoldDB" id="A0A2A4YLS3"/>
<dbReference type="InterPro" id="IPR002201">
    <property type="entry name" value="Glyco_trans_9"/>
</dbReference>
<dbReference type="NCBIfam" id="TIGR02195">
    <property type="entry name" value="heptsyl_trn_II"/>
    <property type="match status" value="1"/>
</dbReference>
<dbReference type="Gene3D" id="3.40.50.2000">
    <property type="entry name" value="Glycogen Phosphorylase B"/>
    <property type="match status" value="2"/>
</dbReference>
<protein>
    <recommendedName>
        <fullName evidence="4">lipopolysaccharide heptosyltransferase II</fullName>
        <ecNumber evidence="4">2.4.99.24</ecNumber>
    </recommendedName>
</protein>
<dbReference type="PANTHER" id="PTHR30160">
    <property type="entry name" value="TETRAACYLDISACCHARIDE 4'-KINASE-RELATED"/>
    <property type="match status" value="1"/>
</dbReference>
<name>A0A2A4YLS3_UNCAE</name>
<dbReference type="GO" id="GO:0008713">
    <property type="term" value="F:ADP-heptose-lipopolysaccharide heptosyltransferase activity"/>
    <property type="evidence" value="ECO:0007669"/>
    <property type="project" value="UniProtKB-EC"/>
</dbReference>